<organism evidence="8 9">
    <name type="scientific">Schistosoma mansoni</name>
    <name type="common">Blood fluke</name>
    <dbReference type="NCBI Taxonomy" id="6183"/>
    <lineage>
        <taxon>Eukaryota</taxon>
        <taxon>Metazoa</taxon>
        <taxon>Spiralia</taxon>
        <taxon>Lophotrochozoa</taxon>
        <taxon>Platyhelminthes</taxon>
        <taxon>Trematoda</taxon>
        <taxon>Digenea</taxon>
        <taxon>Strigeidida</taxon>
        <taxon>Schistosomatoidea</taxon>
        <taxon>Schistosomatidae</taxon>
        <taxon>Schistosoma</taxon>
    </lineage>
</organism>
<name>A0A5K4FBL5_SCHMA</name>
<dbReference type="InParanoid" id="A0A5K4FBL5"/>
<evidence type="ECO:0000256" key="5">
    <source>
        <dbReference type="ARBA" id="ARBA00023157"/>
    </source>
</evidence>
<evidence type="ECO:0000256" key="3">
    <source>
        <dbReference type="ARBA" id="ARBA00022729"/>
    </source>
</evidence>
<feature type="domain" description="UPF0506" evidence="7">
    <location>
        <begin position="29"/>
        <end position="69"/>
    </location>
</feature>
<keyword evidence="5" id="KW-1015">Disulfide bond</keyword>
<keyword evidence="2" id="KW-0964">Secreted</keyword>
<evidence type="ECO:0000313" key="8">
    <source>
        <dbReference type="Proteomes" id="UP000008854"/>
    </source>
</evidence>
<dbReference type="Pfam" id="PF11703">
    <property type="entry name" value="UPF0506"/>
    <property type="match status" value="1"/>
</dbReference>
<feature type="signal peptide" evidence="6">
    <location>
        <begin position="1"/>
        <end position="24"/>
    </location>
</feature>
<comment type="subcellular location">
    <subcellularLocation>
        <location evidence="1">Secreted</location>
    </subcellularLocation>
</comment>
<dbReference type="ExpressionAtlas" id="A0A5K4FBL5">
    <property type="expression patterns" value="baseline"/>
</dbReference>
<reference evidence="8" key="1">
    <citation type="journal article" date="2012" name="PLoS Negl. Trop. Dis.">
        <title>A systematically improved high quality genome and transcriptome of the human blood fluke Schistosoma mansoni.</title>
        <authorList>
            <person name="Protasio A.V."/>
            <person name="Tsai I.J."/>
            <person name="Babbage A."/>
            <person name="Nichol S."/>
            <person name="Hunt M."/>
            <person name="Aslett M.A."/>
            <person name="De Silva N."/>
            <person name="Velarde G.S."/>
            <person name="Anderson T.J."/>
            <person name="Clark R.C."/>
            <person name="Davidson C."/>
            <person name="Dillon G.P."/>
            <person name="Holroyd N.E."/>
            <person name="LoVerde P.T."/>
            <person name="Lloyd C."/>
            <person name="McQuillan J."/>
            <person name="Oliveira G."/>
            <person name="Otto T.D."/>
            <person name="Parker-Manuel S.J."/>
            <person name="Quail M.A."/>
            <person name="Wilson R.A."/>
            <person name="Zerlotini A."/>
            <person name="Dunne D.W."/>
            <person name="Berriman M."/>
        </authorList>
    </citation>
    <scope>NUCLEOTIDE SEQUENCE [LARGE SCALE GENOMIC DNA]</scope>
    <source>
        <strain evidence="8">Puerto Rican</strain>
    </source>
</reference>
<keyword evidence="8" id="KW-1185">Reference proteome</keyword>
<accession>A0A5K4FBL5</accession>
<evidence type="ECO:0000256" key="1">
    <source>
        <dbReference type="ARBA" id="ARBA00004613"/>
    </source>
</evidence>
<dbReference type="AlphaFoldDB" id="A0A5K4FBL5"/>
<keyword evidence="4" id="KW-0960">Knottin</keyword>
<dbReference type="InterPro" id="IPR021712">
    <property type="entry name" value="UPF0506"/>
</dbReference>
<evidence type="ECO:0000256" key="2">
    <source>
        <dbReference type="ARBA" id="ARBA00022525"/>
    </source>
</evidence>
<dbReference type="WBParaSite" id="Smp_331630.1">
    <property type="protein sequence ID" value="Smp_331630.1"/>
    <property type="gene ID" value="Smp_331630"/>
</dbReference>
<sequence length="92" mass="10405">MSVMCKSFLFSLFILSMFITKMEFSDSNCKQKGEECSKTVFSPCCGNLVCKLDQLFHGKCVDCLSLVKDVVYCFVNHPLNKSTFIHSPFLSV</sequence>
<reference evidence="9" key="2">
    <citation type="submission" date="2019-11" db="UniProtKB">
        <authorList>
            <consortium name="WormBaseParasite"/>
        </authorList>
    </citation>
    <scope>IDENTIFICATION</scope>
    <source>
        <strain evidence="9">Puerto Rican</strain>
    </source>
</reference>
<proteinExistence type="predicted"/>
<dbReference type="Proteomes" id="UP000008854">
    <property type="component" value="Unassembled WGS sequence"/>
</dbReference>
<protein>
    <submittedName>
        <fullName evidence="9">UPF0506 domain-containing protein</fullName>
    </submittedName>
</protein>
<evidence type="ECO:0000313" key="9">
    <source>
        <dbReference type="WBParaSite" id="Smp_331630.1"/>
    </source>
</evidence>
<feature type="chain" id="PRO_5024270340" evidence="6">
    <location>
        <begin position="25"/>
        <end position="92"/>
    </location>
</feature>
<evidence type="ECO:0000256" key="6">
    <source>
        <dbReference type="SAM" id="SignalP"/>
    </source>
</evidence>
<evidence type="ECO:0000256" key="4">
    <source>
        <dbReference type="ARBA" id="ARBA00022854"/>
    </source>
</evidence>
<keyword evidence="3 6" id="KW-0732">Signal</keyword>
<evidence type="ECO:0000259" key="7">
    <source>
        <dbReference type="Pfam" id="PF11703"/>
    </source>
</evidence>
<dbReference type="GO" id="GO:0005576">
    <property type="term" value="C:extracellular region"/>
    <property type="evidence" value="ECO:0007669"/>
    <property type="project" value="UniProtKB-SubCell"/>
</dbReference>